<evidence type="ECO:0000313" key="2">
    <source>
        <dbReference type="Proteomes" id="UP001151516"/>
    </source>
</evidence>
<protein>
    <submittedName>
        <fullName evidence="1">Uncharacterized protein</fullName>
    </submittedName>
</protein>
<organism evidence="1 2">
    <name type="scientific">Coemansia spiralis</name>
    <dbReference type="NCBI Taxonomy" id="417178"/>
    <lineage>
        <taxon>Eukaryota</taxon>
        <taxon>Fungi</taxon>
        <taxon>Fungi incertae sedis</taxon>
        <taxon>Zoopagomycota</taxon>
        <taxon>Kickxellomycotina</taxon>
        <taxon>Kickxellomycetes</taxon>
        <taxon>Kickxellales</taxon>
        <taxon>Kickxellaceae</taxon>
        <taxon>Coemansia</taxon>
    </lineage>
</organism>
<dbReference type="Proteomes" id="UP001151516">
    <property type="component" value="Unassembled WGS sequence"/>
</dbReference>
<evidence type="ECO:0000313" key="1">
    <source>
        <dbReference type="EMBL" id="KAJ2686441.1"/>
    </source>
</evidence>
<sequence>MSTFSPLQRLPLHVVDLIVKHVTGSSRLVYDGVLPNSHEYRVLLKPLLWVCHNLRAVAYPLFCHDFELNLSSLPFDDLDEYYLKAPATHIDYRYRNHLGYSTHHMAKDVTIFLDELAVFNGKALDTLSSVPYDDCTFPLARKLMLVLVNGTDGEADDDYGTDEDLGCKEDAGADEAFGIDPQRVEDNIGSLVERIKQMAPVASEYSVRPVLRRNPSVLDQYCSNLVSRLYQLASRIDHGRTFDFVDHVELQVELIRNLTHVSYVSGSSMSNSYQYIQLARNSAPTLQSLALGSEPDIYIQGIVMDADGNHVSYPCLHTLAIWEMGDSLGSERPVFKGAAPFPILRRLRISIDVPFGDDTLFRGNAATLEAIDMQLDIESISMFRKYKVFVPGSHPRLQVVKFWHKNNSGSELLSEVSSIMNDIGQRATVCQYSQWGFVKDPESTLSFFGSRANIQVLTLSSLAPTLWQVITLIQSLPLLSDLRTSEPSLKPLPDGVDLDLLSEHVRSKYAPMGRRFRCWHITKRDGSNMEEIASCVLLLALACPNFGYAALSGRWRRQFMNAMKKKIGEPEFEQDTPRLNRLLFDGWESRKPLDI</sequence>
<accession>A0A9W8GDJ3</accession>
<keyword evidence="2" id="KW-1185">Reference proteome</keyword>
<reference evidence="1" key="1">
    <citation type="submission" date="2022-07" db="EMBL/GenBank/DDBJ databases">
        <title>Phylogenomic reconstructions and comparative analyses of Kickxellomycotina fungi.</title>
        <authorList>
            <person name="Reynolds N.K."/>
            <person name="Stajich J.E."/>
            <person name="Barry K."/>
            <person name="Grigoriev I.V."/>
            <person name="Crous P."/>
            <person name="Smith M.E."/>
        </authorList>
    </citation>
    <scope>NUCLEOTIDE SEQUENCE</scope>
    <source>
        <strain evidence="1">CBS 109367</strain>
    </source>
</reference>
<dbReference type="EMBL" id="JANBTX010000108">
    <property type="protein sequence ID" value="KAJ2686441.1"/>
    <property type="molecule type" value="Genomic_DNA"/>
</dbReference>
<dbReference type="OrthoDB" id="5560891at2759"/>
<gene>
    <name evidence="1" type="ORF">IWW39_003621</name>
</gene>
<proteinExistence type="predicted"/>
<dbReference type="AlphaFoldDB" id="A0A9W8GDJ3"/>
<name>A0A9W8GDJ3_9FUNG</name>
<comment type="caution">
    <text evidence="1">The sequence shown here is derived from an EMBL/GenBank/DDBJ whole genome shotgun (WGS) entry which is preliminary data.</text>
</comment>